<organism evidence="8">
    <name type="scientific">Ditylum brightwellii</name>
    <dbReference type="NCBI Taxonomy" id="49249"/>
    <lineage>
        <taxon>Eukaryota</taxon>
        <taxon>Sar</taxon>
        <taxon>Stramenopiles</taxon>
        <taxon>Ochrophyta</taxon>
        <taxon>Bacillariophyta</taxon>
        <taxon>Mediophyceae</taxon>
        <taxon>Lithodesmiophycidae</taxon>
        <taxon>Lithodesmiales</taxon>
        <taxon>Lithodesmiaceae</taxon>
        <taxon>Ditylum</taxon>
    </lineage>
</organism>
<evidence type="ECO:0000256" key="5">
    <source>
        <dbReference type="ARBA" id="ARBA00023136"/>
    </source>
</evidence>
<feature type="transmembrane region" description="Helical" evidence="7">
    <location>
        <begin position="424"/>
        <end position="445"/>
    </location>
</feature>
<proteinExistence type="predicted"/>
<name>A0A7S4WF35_9STRA</name>
<feature type="transmembrane region" description="Helical" evidence="7">
    <location>
        <begin position="139"/>
        <end position="159"/>
    </location>
</feature>
<feature type="transmembrane region" description="Helical" evidence="7">
    <location>
        <begin position="290"/>
        <end position="310"/>
    </location>
</feature>
<keyword evidence="2" id="KW-1003">Cell membrane</keyword>
<dbReference type="PANTHER" id="PTHR30106">
    <property type="entry name" value="INNER MEMBRANE PROTEIN YEIH-RELATED"/>
    <property type="match status" value="1"/>
</dbReference>
<dbReference type="InterPro" id="IPR018383">
    <property type="entry name" value="UPF0324_pro"/>
</dbReference>
<accession>A0A7S4WF35</accession>
<feature type="region of interest" description="Disordered" evidence="6">
    <location>
        <begin position="45"/>
        <end position="69"/>
    </location>
</feature>
<comment type="subcellular location">
    <subcellularLocation>
        <location evidence="1">Cell membrane</location>
        <topology evidence="1">Multi-pass membrane protein</topology>
    </subcellularLocation>
</comment>
<dbReference type="GO" id="GO:0005886">
    <property type="term" value="C:plasma membrane"/>
    <property type="evidence" value="ECO:0007669"/>
    <property type="project" value="UniProtKB-SubCell"/>
</dbReference>
<dbReference type="Pfam" id="PF03601">
    <property type="entry name" value="Cons_hypoth698"/>
    <property type="match status" value="1"/>
</dbReference>
<protein>
    <recommendedName>
        <fullName evidence="9">Sulfate exporter family transporter</fullName>
    </recommendedName>
</protein>
<dbReference type="AlphaFoldDB" id="A0A7S4WF35"/>
<evidence type="ECO:0008006" key="9">
    <source>
        <dbReference type="Google" id="ProtNLM"/>
    </source>
</evidence>
<evidence type="ECO:0000256" key="4">
    <source>
        <dbReference type="ARBA" id="ARBA00022989"/>
    </source>
</evidence>
<reference evidence="8" key="1">
    <citation type="submission" date="2021-01" db="EMBL/GenBank/DDBJ databases">
        <authorList>
            <person name="Corre E."/>
            <person name="Pelletier E."/>
            <person name="Niang G."/>
            <person name="Scheremetjew M."/>
            <person name="Finn R."/>
            <person name="Kale V."/>
            <person name="Holt S."/>
            <person name="Cochrane G."/>
            <person name="Meng A."/>
            <person name="Brown T."/>
            <person name="Cohen L."/>
        </authorList>
    </citation>
    <scope>NUCLEOTIDE SEQUENCE</scope>
    <source>
        <strain evidence="8">GSO104</strain>
    </source>
</reference>
<gene>
    <name evidence="8" type="ORF">DBRI00130_LOCUS37537</name>
</gene>
<keyword evidence="5 7" id="KW-0472">Membrane</keyword>
<evidence type="ECO:0000256" key="7">
    <source>
        <dbReference type="SAM" id="Phobius"/>
    </source>
</evidence>
<keyword evidence="3 7" id="KW-0812">Transmembrane</keyword>
<feature type="transmembrane region" description="Helical" evidence="7">
    <location>
        <begin position="198"/>
        <end position="217"/>
    </location>
</feature>
<feature type="transmembrane region" description="Helical" evidence="7">
    <location>
        <begin position="380"/>
        <end position="403"/>
    </location>
</feature>
<feature type="transmembrane region" description="Helical" evidence="7">
    <location>
        <begin position="263"/>
        <end position="283"/>
    </location>
</feature>
<feature type="transmembrane region" description="Helical" evidence="7">
    <location>
        <begin position="457"/>
        <end position="479"/>
    </location>
</feature>
<evidence type="ECO:0000256" key="2">
    <source>
        <dbReference type="ARBA" id="ARBA00022475"/>
    </source>
</evidence>
<dbReference type="EMBL" id="HBNS01049126">
    <property type="protein sequence ID" value="CAE4650224.1"/>
    <property type="molecule type" value="Transcribed_RNA"/>
</dbReference>
<feature type="transmembrane region" description="Helical" evidence="7">
    <location>
        <begin position="322"/>
        <end position="343"/>
    </location>
</feature>
<evidence type="ECO:0000256" key="3">
    <source>
        <dbReference type="ARBA" id="ARBA00022692"/>
    </source>
</evidence>
<evidence type="ECO:0000313" key="8">
    <source>
        <dbReference type="EMBL" id="CAE4650224.1"/>
    </source>
</evidence>
<evidence type="ECO:0000256" key="1">
    <source>
        <dbReference type="ARBA" id="ARBA00004651"/>
    </source>
</evidence>
<dbReference type="PANTHER" id="PTHR30106:SF1">
    <property type="entry name" value="UPF0324 MEMBRANE PROTEIN FN0533"/>
    <property type="match status" value="1"/>
</dbReference>
<sequence length="514" mass="55265">MTSIATGELISKVEVNDDAVAVVKRSCKDLGVTVKTDLEAAEHFSGEDEDSFKENNGGVKPSDVVPDSSTRKMTKQCLPQLKKIHTTGDWWSLWIGLASFILAIALVFTVQYDHGSSRIKYVIPQPKRWETNPFEAWDLYGVIGTVLLLAFLCSLYLVSQNAMGKLESKPVCKYIKGFFSLGGIATLAFGIGRNKYCYLSGFGYAIFSIIFGMLITNSPLASGDRLSSLKIVAKDGEFFIKCSLALLATPFGILGEVGVGSLVVAWVGSPIALVLGFVFANQVLKMDTGLALLIATGATWCGASAISAIGSVIDAPGRDISLSISVVAFFTIFFTFAQPYLALGVGMNERIAGAWIGGSVDQTGNVIASAAIISEEATEVAAIVKIVLNSGLGILATAVAFIWQLRGPKDETKAFSWMFLWDKFPKFVLGYLLCSTVLSVLLPFIEGTAEADALQRAIITMNTWWFALGFVGVGMGTNIKELWHGARKSGIIQGYLVTNIIDIAISFGLSYAMF</sequence>
<feature type="transmembrane region" description="Helical" evidence="7">
    <location>
        <begin position="90"/>
        <end position="112"/>
    </location>
</feature>
<feature type="transmembrane region" description="Helical" evidence="7">
    <location>
        <begin position="491"/>
        <end position="513"/>
    </location>
</feature>
<evidence type="ECO:0000256" key="6">
    <source>
        <dbReference type="SAM" id="MobiDB-lite"/>
    </source>
</evidence>
<keyword evidence="4 7" id="KW-1133">Transmembrane helix</keyword>